<proteinExistence type="predicted"/>
<name>A0ABY9X5N3_9BACT</name>
<gene>
    <name evidence="1" type="ORF">F0U60_46155</name>
</gene>
<evidence type="ECO:0000313" key="2">
    <source>
        <dbReference type="Proteomes" id="UP001611383"/>
    </source>
</evidence>
<keyword evidence="2" id="KW-1185">Reference proteome</keyword>
<dbReference type="EMBL" id="CP043494">
    <property type="protein sequence ID" value="WNG50694.1"/>
    <property type="molecule type" value="Genomic_DNA"/>
</dbReference>
<reference evidence="1 2" key="1">
    <citation type="submission" date="2019-08" db="EMBL/GenBank/DDBJ databases">
        <title>Archangium and Cystobacter genomes.</title>
        <authorList>
            <person name="Chen I.-C.K."/>
            <person name="Wielgoss S."/>
        </authorList>
    </citation>
    <scope>NUCLEOTIDE SEQUENCE [LARGE SCALE GENOMIC DNA]</scope>
    <source>
        <strain evidence="1 2">Cbm 6</strain>
    </source>
</reference>
<accession>A0ABY9X5N3</accession>
<evidence type="ECO:0000313" key="1">
    <source>
        <dbReference type="EMBL" id="WNG50694.1"/>
    </source>
</evidence>
<sequence>MPMTRTNPEYAAVDRAVAKVRAFIEELPAGQLVVEAVTPEHLKTEAKRIGEGAFFVRMHKARSGRWNKPPPRRAPGKGSSFDYFLQRYGTLTWVVSHELGDVDGFYCGNVSGGGWGVLEIGPSFNEDAGLDALAEAPEFAEYGLEHALVFHGGWGHQGYIMDGRVTFGHGEHPIYPFSIDEPLQGLPVTRQLGKKKPRTSSFGAWLEQEVNRQVRALRPKLKAYAQEQAEIARERETSARAKAGGKPLSLKTLAARAGEAELAEFFRDKATSEVWAHIHGANRFLVYDGEQLVPDRRQDQGYEGLKKLAEKDRALTRGFKTASHRQVLLRRDGGLFVALEAVGRQVTVARGWNNGWIHEETRTFDSPEAAKQAAEAFEARYRSSFKPAPMGRGAKPLVREFYRIEKRGVSYFSVKLSGREVSTFINGKQWAETAASDTEARELLEAELSKLRDGRHMLKTLEW</sequence>
<protein>
    <submittedName>
        <fullName evidence="1">Uncharacterized protein</fullName>
    </submittedName>
</protein>
<dbReference type="Proteomes" id="UP001611383">
    <property type="component" value="Chromosome"/>
</dbReference>
<organism evidence="1 2">
    <name type="scientific">Archangium minus</name>
    <dbReference type="NCBI Taxonomy" id="83450"/>
    <lineage>
        <taxon>Bacteria</taxon>
        <taxon>Pseudomonadati</taxon>
        <taxon>Myxococcota</taxon>
        <taxon>Myxococcia</taxon>
        <taxon>Myxococcales</taxon>
        <taxon>Cystobacterineae</taxon>
        <taxon>Archangiaceae</taxon>
        <taxon>Archangium</taxon>
    </lineage>
</organism>
<dbReference type="RefSeq" id="WP_395810093.1">
    <property type="nucleotide sequence ID" value="NZ_CP043494.1"/>
</dbReference>